<name>M4B624_HYAAE</name>
<dbReference type="Pfam" id="PF11799">
    <property type="entry name" value="IMS_C"/>
    <property type="match status" value="1"/>
</dbReference>
<dbReference type="InterPro" id="IPR017961">
    <property type="entry name" value="DNA_pol_Y-fam_little_finger"/>
</dbReference>
<evidence type="ECO:0000313" key="16">
    <source>
        <dbReference type="Proteomes" id="UP000011713"/>
    </source>
</evidence>
<dbReference type="Proteomes" id="UP000011713">
    <property type="component" value="Unassembled WGS sequence"/>
</dbReference>
<evidence type="ECO:0000256" key="4">
    <source>
        <dbReference type="ARBA" id="ARBA00022634"/>
    </source>
</evidence>
<evidence type="ECO:0000256" key="7">
    <source>
        <dbReference type="ARBA" id="ARBA00022723"/>
    </source>
</evidence>
<dbReference type="Gene3D" id="3.30.70.270">
    <property type="match status" value="1"/>
</dbReference>
<keyword evidence="5" id="KW-0808">Transferase</keyword>
<evidence type="ECO:0000256" key="9">
    <source>
        <dbReference type="ARBA" id="ARBA00022842"/>
    </source>
</evidence>
<dbReference type="PANTHER" id="PTHR45990">
    <property type="entry name" value="DNA REPAIR PROTEIN REV1"/>
    <property type="match status" value="1"/>
</dbReference>
<evidence type="ECO:0000256" key="1">
    <source>
        <dbReference type="ARBA" id="ARBA00004123"/>
    </source>
</evidence>
<dbReference type="PROSITE" id="PS50173">
    <property type="entry name" value="UMUC"/>
    <property type="match status" value="1"/>
</dbReference>
<keyword evidence="8" id="KW-0227">DNA damage</keyword>
<dbReference type="HOGENOM" id="CLU_003901_0_0_1"/>
<reference evidence="16" key="1">
    <citation type="journal article" date="2010" name="Science">
        <title>Signatures of adaptation to obligate biotrophy in the Hyaloperonospora arabidopsidis genome.</title>
        <authorList>
            <person name="Baxter L."/>
            <person name="Tripathy S."/>
            <person name="Ishaque N."/>
            <person name="Boot N."/>
            <person name="Cabral A."/>
            <person name="Kemen E."/>
            <person name="Thines M."/>
            <person name="Ah-Fong A."/>
            <person name="Anderson R."/>
            <person name="Badejoko W."/>
            <person name="Bittner-Eddy P."/>
            <person name="Boore J.L."/>
            <person name="Chibucos M.C."/>
            <person name="Coates M."/>
            <person name="Dehal P."/>
            <person name="Delehaunty K."/>
            <person name="Dong S."/>
            <person name="Downton P."/>
            <person name="Dumas B."/>
            <person name="Fabro G."/>
            <person name="Fronick C."/>
            <person name="Fuerstenberg S.I."/>
            <person name="Fulton L."/>
            <person name="Gaulin E."/>
            <person name="Govers F."/>
            <person name="Hughes L."/>
            <person name="Humphray S."/>
            <person name="Jiang R.H."/>
            <person name="Judelson H."/>
            <person name="Kamoun S."/>
            <person name="Kyung K."/>
            <person name="Meijer H."/>
            <person name="Minx P."/>
            <person name="Morris P."/>
            <person name="Nelson J."/>
            <person name="Phuntumart V."/>
            <person name="Qutob D."/>
            <person name="Rehmany A."/>
            <person name="Rougon-Cardoso A."/>
            <person name="Ryden P."/>
            <person name="Torto-Alalibo T."/>
            <person name="Studholme D."/>
            <person name="Wang Y."/>
            <person name="Win J."/>
            <person name="Wood J."/>
            <person name="Clifton S.W."/>
            <person name="Rogers J."/>
            <person name="Van den Ackerveken G."/>
            <person name="Jones J.D."/>
            <person name="McDowell J.M."/>
            <person name="Beynon J."/>
            <person name="Tyler B.M."/>
        </authorList>
    </citation>
    <scope>NUCLEOTIDE SEQUENCE [LARGE SCALE GENOMIC DNA]</scope>
    <source>
        <strain evidence="16">Emoy2</strain>
    </source>
</reference>
<dbReference type="Gene3D" id="3.40.1170.60">
    <property type="match status" value="1"/>
</dbReference>
<keyword evidence="9" id="KW-0460">Magnesium</keyword>
<dbReference type="PANTHER" id="PTHR45990:SF1">
    <property type="entry name" value="DNA REPAIR PROTEIN REV1"/>
    <property type="match status" value="1"/>
</dbReference>
<feature type="compositionally biased region" description="Basic and acidic residues" evidence="13">
    <location>
        <begin position="379"/>
        <end position="400"/>
    </location>
</feature>
<dbReference type="SUPFAM" id="SSF56672">
    <property type="entry name" value="DNA/RNA polymerases"/>
    <property type="match status" value="1"/>
</dbReference>
<dbReference type="InterPro" id="IPR043502">
    <property type="entry name" value="DNA/RNA_pol_sf"/>
</dbReference>
<keyword evidence="6" id="KW-0548">Nucleotidyltransferase</keyword>
<keyword evidence="11" id="KW-0234">DNA repair</keyword>
<dbReference type="GO" id="GO:0003684">
    <property type="term" value="F:damaged DNA binding"/>
    <property type="evidence" value="ECO:0007669"/>
    <property type="project" value="InterPro"/>
</dbReference>
<dbReference type="GO" id="GO:0005634">
    <property type="term" value="C:nucleus"/>
    <property type="evidence" value="ECO:0007669"/>
    <property type="project" value="UniProtKB-SubCell"/>
</dbReference>
<dbReference type="EMBL" id="JH598461">
    <property type="status" value="NOT_ANNOTATED_CDS"/>
    <property type="molecule type" value="Genomic_DNA"/>
</dbReference>
<dbReference type="GO" id="GO:0017125">
    <property type="term" value="F:deoxycytidyl transferase activity"/>
    <property type="evidence" value="ECO:0007669"/>
    <property type="project" value="TreeGrafter"/>
</dbReference>
<dbReference type="GO" id="GO:0070987">
    <property type="term" value="P:error-free translesion synthesis"/>
    <property type="evidence" value="ECO:0007669"/>
    <property type="project" value="TreeGrafter"/>
</dbReference>
<dbReference type="InParanoid" id="M4B624"/>
<evidence type="ECO:0000256" key="13">
    <source>
        <dbReference type="SAM" id="MobiDB-lite"/>
    </source>
</evidence>
<comment type="similarity">
    <text evidence="2">Belongs to the DNA polymerase type-Y family.</text>
</comment>
<organism evidence="15 16">
    <name type="scientific">Hyaloperonospora arabidopsidis (strain Emoy2)</name>
    <name type="common">Downy mildew agent</name>
    <name type="synonym">Peronospora arabidopsidis</name>
    <dbReference type="NCBI Taxonomy" id="559515"/>
    <lineage>
        <taxon>Eukaryota</taxon>
        <taxon>Sar</taxon>
        <taxon>Stramenopiles</taxon>
        <taxon>Oomycota</taxon>
        <taxon>Peronosporomycetes</taxon>
        <taxon>Peronosporales</taxon>
        <taxon>Peronosporaceae</taxon>
        <taxon>Hyaloperonospora</taxon>
    </lineage>
</organism>
<keyword evidence="12" id="KW-0539">Nucleus</keyword>
<evidence type="ECO:0000256" key="8">
    <source>
        <dbReference type="ARBA" id="ARBA00022763"/>
    </source>
</evidence>
<dbReference type="Pfam" id="PF21999">
    <property type="entry name" value="IMS_HHH_1"/>
    <property type="match status" value="1"/>
</dbReference>
<keyword evidence="10" id="KW-0238">DNA-binding</keyword>
<feature type="region of interest" description="Disordered" evidence="13">
    <location>
        <begin position="376"/>
        <end position="402"/>
    </location>
</feature>
<evidence type="ECO:0000256" key="12">
    <source>
        <dbReference type="ARBA" id="ARBA00023242"/>
    </source>
</evidence>
<dbReference type="FunFam" id="3.30.1490.100:FF:000001">
    <property type="entry name" value="DNA repair protein REV1"/>
    <property type="match status" value="1"/>
</dbReference>
<keyword evidence="16" id="KW-1185">Reference proteome</keyword>
<evidence type="ECO:0000256" key="5">
    <source>
        <dbReference type="ARBA" id="ARBA00022679"/>
    </source>
</evidence>
<reference evidence="15" key="2">
    <citation type="submission" date="2015-06" db="UniProtKB">
        <authorList>
            <consortium name="EnsemblProtists"/>
        </authorList>
    </citation>
    <scope>IDENTIFICATION</scope>
    <source>
        <strain evidence="15">Emoy2</strain>
    </source>
</reference>
<dbReference type="eggNOG" id="KOG2093">
    <property type="taxonomic scope" value="Eukaryota"/>
</dbReference>
<proteinExistence type="inferred from homology"/>
<dbReference type="STRING" id="559515.M4B624"/>
<dbReference type="GO" id="GO:0046872">
    <property type="term" value="F:metal ion binding"/>
    <property type="evidence" value="ECO:0007669"/>
    <property type="project" value="UniProtKB-KW"/>
</dbReference>
<feature type="domain" description="UmuC" evidence="14">
    <location>
        <begin position="1"/>
        <end position="175"/>
    </location>
</feature>
<dbReference type="Gene3D" id="3.30.1490.100">
    <property type="entry name" value="DNA polymerase, Y-family, little finger domain"/>
    <property type="match status" value="1"/>
</dbReference>
<feature type="compositionally biased region" description="Polar residues" evidence="13">
    <location>
        <begin position="436"/>
        <end position="446"/>
    </location>
</feature>
<dbReference type="InterPro" id="IPR001126">
    <property type="entry name" value="UmuC"/>
</dbReference>
<dbReference type="InterPro" id="IPR036775">
    <property type="entry name" value="DNA_pol_Y-fam_lit_finger_sf"/>
</dbReference>
<sequence>MDCFFVAVAVRGRPELKQLPVAVAHSGNAGSSEISSCNYLARAKGVGAGMFMQRAKKLCPELVVLPYQFDAIQRVSFQIYDIFFSHTPYVQAVSCDEAFLEFEQGTSGMEKAKTIRQEIFEQTCCPASVGVSYNLLLAKLSSRKAKPDGIYQINDPSQAESFMLSLKIGGLPGVGYKIRSKLEDSGVGNVQQLVSKSKDELVEILGQASGEKLFANARGRDVSPLSVESNMTRKSVSAVVNFGIRFQSWGDATVFLKALGEELSHRLRNLKARAKCLTLMIKKRAEGAPVEPSKFMGHGVCDNFSKIHVLSQATDDEVVISTVCIELLRRFNFPSKELRGVGVQASKLVLNAPNTSQRSGQLFEAWLNDPVQSTSILHTSREQSDPERVDGGAKKQESTDRNNYVSTTFSQINMEVLDELPDQLQREILASYSRGAPTSTVVQKSRQPPKRKTNGKAPLRPKNLARNMFDSKSNRRLAQTSIGGPKRGDALNDIRISQVDLEVYQSLPLPIRREVDRYAKKRKINPMTVPLARPKGQPDATSLDQVVKEKPQPVVLSSIEDLYANLAKSLQSAAVCDDESGDDGQQVANNKAQLAAFDAIYLRILVEVENRTLDQALRMLRFFRRKCSGATAPVKVTEFLKHGFNHVLDLVNQDVRRHFNGRLSSQLVASL</sequence>
<evidence type="ECO:0000256" key="11">
    <source>
        <dbReference type="ARBA" id="ARBA00023204"/>
    </source>
</evidence>
<protein>
    <recommendedName>
        <fullName evidence="3">DNA repair protein REV1</fullName>
    </recommendedName>
</protein>
<evidence type="ECO:0000256" key="6">
    <source>
        <dbReference type="ARBA" id="ARBA00022695"/>
    </source>
</evidence>
<evidence type="ECO:0000256" key="10">
    <source>
        <dbReference type="ARBA" id="ARBA00023125"/>
    </source>
</evidence>
<dbReference type="GO" id="GO:0003887">
    <property type="term" value="F:DNA-directed DNA polymerase activity"/>
    <property type="evidence" value="ECO:0007669"/>
    <property type="project" value="InterPro"/>
</dbReference>
<evidence type="ECO:0000313" key="15">
    <source>
        <dbReference type="EnsemblProtists" id="HpaP801724"/>
    </source>
</evidence>
<dbReference type="InterPro" id="IPR053848">
    <property type="entry name" value="IMS_HHH_1"/>
</dbReference>
<keyword evidence="7" id="KW-0479">Metal-binding</keyword>
<dbReference type="GO" id="GO:0006281">
    <property type="term" value="P:DNA repair"/>
    <property type="evidence" value="ECO:0007669"/>
    <property type="project" value="UniProtKB-KW"/>
</dbReference>
<dbReference type="SUPFAM" id="SSF100879">
    <property type="entry name" value="Lesion bypass DNA polymerase (Y-family), little finger domain"/>
    <property type="match status" value="1"/>
</dbReference>
<dbReference type="Pfam" id="PF00817">
    <property type="entry name" value="IMS"/>
    <property type="match status" value="1"/>
</dbReference>
<evidence type="ECO:0000256" key="3">
    <source>
        <dbReference type="ARBA" id="ARBA00020399"/>
    </source>
</evidence>
<feature type="region of interest" description="Disordered" evidence="13">
    <location>
        <begin position="435"/>
        <end position="461"/>
    </location>
</feature>
<comment type="subcellular location">
    <subcellularLocation>
        <location evidence="1">Nucleus</location>
    </subcellularLocation>
</comment>
<dbReference type="VEuPathDB" id="FungiDB:HpaG801724"/>
<dbReference type="InterPro" id="IPR043128">
    <property type="entry name" value="Rev_trsase/Diguanyl_cyclase"/>
</dbReference>
<evidence type="ECO:0000259" key="14">
    <source>
        <dbReference type="PROSITE" id="PS50173"/>
    </source>
</evidence>
<dbReference type="Gene3D" id="6.10.250.1630">
    <property type="match status" value="1"/>
</dbReference>
<dbReference type="AlphaFoldDB" id="M4B624"/>
<dbReference type="GO" id="GO:0042276">
    <property type="term" value="P:error-prone translesion synthesis"/>
    <property type="evidence" value="ECO:0007669"/>
    <property type="project" value="TreeGrafter"/>
</dbReference>
<evidence type="ECO:0000256" key="2">
    <source>
        <dbReference type="ARBA" id="ARBA00010945"/>
    </source>
</evidence>
<keyword evidence="4" id="KW-0237">DNA synthesis</keyword>
<dbReference type="Gene3D" id="1.10.150.20">
    <property type="entry name" value="5' to 3' exonuclease, C-terminal subdomain"/>
    <property type="match status" value="1"/>
</dbReference>
<accession>M4B624</accession>
<dbReference type="EnsemblProtists" id="HpaT801724">
    <property type="protein sequence ID" value="HpaP801724"/>
    <property type="gene ID" value="HpaG801724"/>
</dbReference>